<feature type="transmembrane region" description="Helical" evidence="1">
    <location>
        <begin position="16"/>
        <end position="34"/>
    </location>
</feature>
<keyword evidence="1" id="KW-1133">Transmembrane helix</keyword>
<comment type="caution">
    <text evidence="2">The sequence shown here is derived from an EMBL/GenBank/DDBJ whole genome shotgun (WGS) entry which is preliminary data.</text>
</comment>
<evidence type="ECO:0000256" key="1">
    <source>
        <dbReference type="SAM" id="Phobius"/>
    </source>
</evidence>
<accession>A0A3M7RHM8</accession>
<gene>
    <name evidence="2" type="ORF">BpHYR1_008687</name>
</gene>
<dbReference type="EMBL" id="REGN01003355">
    <property type="protein sequence ID" value="RNA23061.1"/>
    <property type="molecule type" value="Genomic_DNA"/>
</dbReference>
<proteinExistence type="predicted"/>
<organism evidence="2 3">
    <name type="scientific">Brachionus plicatilis</name>
    <name type="common">Marine rotifer</name>
    <name type="synonym">Brachionus muelleri</name>
    <dbReference type="NCBI Taxonomy" id="10195"/>
    <lineage>
        <taxon>Eukaryota</taxon>
        <taxon>Metazoa</taxon>
        <taxon>Spiralia</taxon>
        <taxon>Gnathifera</taxon>
        <taxon>Rotifera</taxon>
        <taxon>Eurotatoria</taxon>
        <taxon>Monogononta</taxon>
        <taxon>Pseudotrocha</taxon>
        <taxon>Ploima</taxon>
        <taxon>Brachionidae</taxon>
        <taxon>Brachionus</taxon>
    </lineage>
</organism>
<dbReference type="AlphaFoldDB" id="A0A3M7RHM8"/>
<evidence type="ECO:0000313" key="3">
    <source>
        <dbReference type="Proteomes" id="UP000276133"/>
    </source>
</evidence>
<name>A0A3M7RHM8_BRAPC</name>
<sequence>MASDSSDTFWDGDTLLLIRLKLVVLVEIFLVAVLGRSVRVVDQAVSLRELDMLGHNHWRKNWNVDSFVVERVDADFVLFGLERKLTAGNGPELVVRLQVGPAEYAAVDDVWKTFAMRDLQSAVY</sequence>
<keyword evidence="1" id="KW-0472">Membrane</keyword>
<keyword evidence="3" id="KW-1185">Reference proteome</keyword>
<dbReference type="Proteomes" id="UP000276133">
    <property type="component" value="Unassembled WGS sequence"/>
</dbReference>
<keyword evidence="1" id="KW-0812">Transmembrane</keyword>
<reference evidence="2 3" key="1">
    <citation type="journal article" date="2018" name="Sci. Rep.">
        <title>Genomic signatures of local adaptation to the degree of environmental predictability in rotifers.</title>
        <authorList>
            <person name="Franch-Gras L."/>
            <person name="Hahn C."/>
            <person name="Garcia-Roger E.M."/>
            <person name="Carmona M.J."/>
            <person name="Serra M."/>
            <person name="Gomez A."/>
        </authorList>
    </citation>
    <scope>NUCLEOTIDE SEQUENCE [LARGE SCALE GENOMIC DNA]</scope>
    <source>
        <strain evidence="2">HYR1</strain>
    </source>
</reference>
<evidence type="ECO:0000313" key="2">
    <source>
        <dbReference type="EMBL" id="RNA23061.1"/>
    </source>
</evidence>
<protein>
    <submittedName>
        <fullName evidence="2">Uncharacterized protein</fullName>
    </submittedName>
</protein>